<dbReference type="EMBL" id="CAFBNF010000298">
    <property type="protein sequence ID" value="CAB4961272.1"/>
    <property type="molecule type" value="Genomic_DNA"/>
</dbReference>
<evidence type="ECO:0000256" key="1">
    <source>
        <dbReference type="SAM" id="MobiDB-lite"/>
    </source>
</evidence>
<sequence>MRVHGVLDLESHRRAESSTHQLALEGLQQVLGVVFLDFEVFIARDPEGVLLQYLHAGEEIVQVSGDDVFERDEARATDVEEPRQHRRHLHAGKQLAPGVWVAHHHGEIQRQARDVGERVRWIDREGRQHREDLVEEDTSELLALGVAQLAPPHYLDALLDQPGQNLAVKALGVPQHHLVRMGQRDVVHLARQFPARGPGGDPGSDASFEPGDTDHKELVEIAGEDGEELGPLEQRKLVVLSELEHSGIEGQPR</sequence>
<protein>
    <submittedName>
        <fullName evidence="2">Unannotated protein</fullName>
    </submittedName>
</protein>
<reference evidence="2" key="1">
    <citation type="submission" date="2020-05" db="EMBL/GenBank/DDBJ databases">
        <authorList>
            <person name="Chiriac C."/>
            <person name="Salcher M."/>
            <person name="Ghai R."/>
            <person name="Kavagutti S V."/>
        </authorList>
    </citation>
    <scope>NUCLEOTIDE SEQUENCE</scope>
</reference>
<dbReference type="AntiFam" id="ANF00173">
    <property type="entry name" value="Shadow ORF (opposite ppk)"/>
</dbReference>
<accession>A0A6J7L364</accession>
<gene>
    <name evidence="2" type="ORF">UFOPK3773_02006</name>
</gene>
<proteinExistence type="predicted"/>
<dbReference type="AlphaFoldDB" id="A0A6J7L364"/>
<evidence type="ECO:0000313" key="2">
    <source>
        <dbReference type="EMBL" id="CAB4961272.1"/>
    </source>
</evidence>
<organism evidence="2">
    <name type="scientific">freshwater metagenome</name>
    <dbReference type="NCBI Taxonomy" id="449393"/>
    <lineage>
        <taxon>unclassified sequences</taxon>
        <taxon>metagenomes</taxon>
        <taxon>ecological metagenomes</taxon>
    </lineage>
</organism>
<name>A0A6J7L364_9ZZZZ</name>
<feature type="region of interest" description="Disordered" evidence="1">
    <location>
        <begin position="193"/>
        <end position="217"/>
    </location>
</feature>